<evidence type="ECO:0000313" key="2">
    <source>
        <dbReference type="EMBL" id="WEK32516.1"/>
    </source>
</evidence>
<dbReference type="InterPro" id="IPR046673">
    <property type="entry name" value="ToxA_N"/>
</dbReference>
<sequence>MNHIPLENLPLVRQVLQDLPRPDQLARQKLSNWLQQQLLQDDPLEIDVVTFHYRVMPATESTGPAHEVAVIAQKMNLVEALLNNWQGESAAGYDGFHYGDWAGIAPKGNLTLVKHLEPLSVLSNAEPYMVFNGLYRRSQPPRYAPDNRLPVRAEDFQIYIWSLHFHQGFKASLDGYWAKRQPIYQQALRIAFIAACNQQLLQGSLSEQARRLAWRAAGLLPLGNTELSMLNVYGYTSTSILQISEGTQGRVLLYIPGNTAPFHEFDGAASMKRWFATQCQTPEKRSQLLDHFARADWPDGLDFSGLETALQGLGKYPEAHRFGSNHPGFATSGFWDPQAYINYRPERYCSPITGELFEYLSLRQKQRTYADAESQIISNHDIDKTRWKSYLSVVTVILAPLVMVFPQLSPLLVAGGLAQFSLGLDQAINGKSLEAKSQGVGEQTFGLLNAVIPLGSHLALPGGIYRYVRSGFFTPSRLPEVLQAPFGAAPVASPSSLAEQVFHEPPVLSSPTSIAVSTHVDENLQHHFVARLQTAQGTVDEPVEYEFSTNSFIRSRDNGMLSPLRWRADNQNSKALAQRTTREVVTHSQRMATLQALGIDVQLPIDYAPFEHLQTRAIPKVVSSIWLGDQPVFGPFLEALAHNARVLRHSSYRFQIYLSREHRASYLLNLDTLRTQAEGALLIPLEDQDFYRVFEQSPYFAQYQAALNSDFPNPASACDILRYRLLHHVGGLYLDADDQLLVAGRGEAAPPLARLELNTTANGLLLAPPVSNEQLGMFIQYNNSMIGSHPGNPTLDALSQEIMRRFSVVPDFYTRYPDALLQPALFSRYARRLSLLSGPAVFNAVIDEHLPLLKQLRELCKMLASPIHDLHATLDLSRFSQLMREQVPLDRVARIGSAHSWAS</sequence>
<gene>
    <name evidence="2" type="ORF">P0Y58_10095</name>
</gene>
<evidence type="ECO:0000313" key="3">
    <source>
        <dbReference type="Proteomes" id="UP001216329"/>
    </source>
</evidence>
<dbReference type="Gene3D" id="3.90.550.20">
    <property type="match status" value="1"/>
</dbReference>
<accession>A0AAJ5WIL0</accession>
<dbReference type="AlphaFoldDB" id="A0AAJ5WIL0"/>
<dbReference type="EMBL" id="CP119325">
    <property type="protein sequence ID" value="WEK32516.1"/>
    <property type="molecule type" value="Genomic_DNA"/>
</dbReference>
<feature type="domain" description="Dermonecrotic toxin N-terminal" evidence="1">
    <location>
        <begin position="16"/>
        <end position="294"/>
    </location>
</feature>
<dbReference type="Pfam" id="PF20178">
    <property type="entry name" value="ToxA_N"/>
    <property type="match status" value="1"/>
</dbReference>
<reference evidence="2" key="1">
    <citation type="submission" date="2023-03" db="EMBL/GenBank/DDBJ databases">
        <title>Andean soil-derived lignocellulolytic bacterial consortium as a source of novel taxa and putative plastic-active enzymes.</title>
        <authorList>
            <person name="Diaz-Garcia L."/>
            <person name="Chuvochina M."/>
            <person name="Feuerriegel G."/>
            <person name="Bunk B."/>
            <person name="Sproer C."/>
            <person name="Streit W.R."/>
            <person name="Rodriguez L.M."/>
            <person name="Overmann J."/>
            <person name="Jimenez D.J."/>
        </authorList>
    </citation>
    <scope>NUCLEOTIDE SEQUENCE</scope>
    <source>
        <strain evidence="2">MAG 876</strain>
    </source>
</reference>
<dbReference type="InterPro" id="IPR029044">
    <property type="entry name" value="Nucleotide-diphossugar_trans"/>
</dbReference>
<dbReference type="SUPFAM" id="SSF53448">
    <property type="entry name" value="Nucleotide-diphospho-sugar transferases"/>
    <property type="match status" value="1"/>
</dbReference>
<protein>
    <submittedName>
        <fullName evidence="2">Glycosyltransferase</fullName>
    </submittedName>
</protein>
<proteinExistence type="predicted"/>
<name>A0AAJ5WIL0_9PSED</name>
<dbReference type="Proteomes" id="UP001216329">
    <property type="component" value="Chromosome"/>
</dbReference>
<organism evidence="2 3">
    <name type="scientific">Candidatus Pseudomonas phytovorans</name>
    <dbReference type="NCBI Taxonomy" id="3121377"/>
    <lineage>
        <taxon>Bacteria</taxon>
        <taxon>Pseudomonadati</taxon>
        <taxon>Pseudomonadota</taxon>
        <taxon>Gammaproteobacteria</taxon>
        <taxon>Pseudomonadales</taxon>
        <taxon>Pseudomonadaceae</taxon>
        <taxon>Pseudomonas</taxon>
    </lineage>
</organism>
<dbReference type="Pfam" id="PF04488">
    <property type="entry name" value="Gly_transf_sug"/>
    <property type="match status" value="1"/>
</dbReference>
<evidence type="ECO:0000259" key="1">
    <source>
        <dbReference type="Pfam" id="PF20178"/>
    </source>
</evidence>
<dbReference type="InterPro" id="IPR007577">
    <property type="entry name" value="GlycoTrfase_DXD_sugar-bd_CS"/>
</dbReference>